<evidence type="ECO:0000256" key="1">
    <source>
        <dbReference type="SAM" id="MobiDB-lite"/>
    </source>
</evidence>
<feature type="region of interest" description="Disordered" evidence="1">
    <location>
        <begin position="49"/>
        <end position="78"/>
    </location>
</feature>
<dbReference type="AlphaFoldDB" id="A0A066YS28"/>
<keyword evidence="3" id="KW-1185">Reference proteome</keyword>
<evidence type="ECO:0000313" key="3">
    <source>
        <dbReference type="Proteomes" id="UP000027178"/>
    </source>
</evidence>
<gene>
    <name evidence="2" type="ORF">KCH_73910</name>
</gene>
<feature type="compositionally biased region" description="Pro residues" evidence="1">
    <location>
        <begin position="30"/>
        <end position="39"/>
    </location>
</feature>
<comment type="caution">
    <text evidence="2">The sequence shown here is derived from an EMBL/GenBank/DDBJ whole genome shotgun (WGS) entry which is preliminary data.</text>
</comment>
<evidence type="ECO:0000313" key="2">
    <source>
        <dbReference type="EMBL" id="KDN80901.1"/>
    </source>
</evidence>
<dbReference type="Proteomes" id="UP000027178">
    <property type="component" value="Unassembled WGS sequence"/>
</dbReference>
<proteinExistence type="predicted"/>
<protein>
    <submittedName>
        <fullName evidence="2">Uncharacterized protein</fullName>
    </submittedName>
</protein>
<organism evidence="2 3">
    <name type="scientific">Kitasatospora cheerisanensis KCTC 2395</name>
    <dbReference type="NCBI Taxonomy" id="1348663"/>
    <lineage>
        <taxon>Bacteria</taxon>
        <taxon>Bacillati</taxon>
        <taxon>Actinomycetota</taxon>
        <taxon>Actinomycetes</taxon>
        <taxon>Kitasatosporales</taxon>
        <taxon>Streptomycetaceae</taxon>
        <taxon>Kitasatospora</taxon>
    </lineage>
</organism>
<dbReference type="EMBL" id="JNBY01000159">
    <property type="protein sequence ID" value="KDN80901.1"/>
    <property type="molecule type" value="Genomic_DNA"/>
</dbReference>
<accession>A0A066YS28</accession>
<feature type="region of interest" description="Disordered" evidence="1">
    <location>
        <begin position="22"/>
        <end position="41"/>
    </location>
</feature>
<name>A0A066YS28_9ACTN</name>
<reference evidence="2 3" key="1">
    <citation type="submission" date="2014-05" db="EMBL/GenBank/DDBJ databases">
        <title>Draft Genome Sequence of Kitasatospora cheerisanensis KCTC 2395.</title>
        <authorList>
            <person name="Nam D.H."/>
        </authorList>
    </citation>
    <scope>NUCLEOTIDE SEQUENCE [LARGE SCALE GENOMIC DNA]</scope>
    <source>
        <strain evidence="2 3">KCTC 2395</strain>
    </source>
</reference>
<sequence>MPLPSPLCALAGRAGPALLDVPEPGAAPAFPRPPRPPTRLPLNAVTGLLHRHRRRHRHCRRPGSWPRPHHRLPSHTPRPRTLQLAQLTQHRLPPSAACLSRPAHPTSLHAVRPPR</sequence>
<feature type="compositionally biased region" description="Basic residues" evidence="1">
    <location>
        <begin position="49"/>
        <end position="73"/>
    </location>
</feature>
<feature type="region of interest" description="Disordered" evidence="1">
    <location>
        <begin position="92"/>
        <end position="115"/>
    </location>
</feature>
<dbReference type="HOGENOM" id="CLU_2105720_0_0_11"/>
<dbReference type="PATRIC" id="fig|1348663.4.peg.7142"/>